<name>A0A183FLK8_HELPZ</name>
<dbReference type="PANTHER" id="PTHR46671">
    <property type="entry name" value="PROTEIN CBG11221"/>
    <property type="match status" value="1"/>
</dbReference>
<sequence length="107" mass="12380">MLVALNDASNKIMKAIKTDSMSKYQKTYFTRWQHWNWNAPKNCRSGVVQRGICILGVEYLSTFTANKVNPNFDFGTVICMGELLHNKTLLREHQRKLQTSAEISYHV</sequence>
<dbReference type="WBParaSite" id="HPBE_0000816101-mRNA-1">
    <property type="protein sequence ID" value="HPBE_0000816101-mRNA-1"/>
    <property type="gene ID" value="HPBE_0000816101"/>
</dbReference>
<dbReference type="AlphaFoldDB" id="A0A183FLK8"/>
<evidence type="ECO:0000313" key="2">
    <source>
        <dbReference type="Proteomes" id="UP000050761"/>
    </source>
</evidence>
<keyword evidence="2" id="KW-1185">Reference proteome</keyword>
<evidence type="ECO:0000313" key="3">
    <source>
        <dbReference type="WBParaSite" id="HPBE_0000816101-mRNA-1"/>
    </source>
</evidence>
<protein>
    <submittedName>
        <fullName evidence="3">Astacin domain-containing protein</fullName>
    </submittedName>
</protein>
<reference evidence="1 2" key="1">
    <citation type="submission" date="2018-11" db="EMBL/GenBank/DDBJ databases">
        <authorList>
            <consortium name="Pathogen Informatics"/>
        </authorList>
    </citation>
    <scope>NUCLEOTIDE SEQUENCE [LARGE SCALE GENOMIC DNA]</scope>
</reference>
<proteinExistence type="predicted"/>
<organism evidence="2 3">
    <name type="scientific">Heligmosomoides polygyrus</name>
    <name type="common">Parasitic roundworm</name>
    <dbReference type="NCBI Taxonomy" id="6339"/>
    <lineage>
        <taxon>Eukaryota</taxon>
        <taxon>Metazoa</taxon>
        <taxon>Ecdysozoa</taxon>
        <taxon>Nematoda</taxon>
        <taxon>Chromadorea</taxon>
        <taxon>Rhabditida</taxon>
        <taxon>Rhabditina</taxon>
        <taxon>Rhabditomorpha</taxon>
        <taxon>Strongyloidea</taxon>
        <taxon>Heligmosomidae</taxon>
        <taxon>Heligmosomoides</taxon>
    </lineage>
</organism>
<dbReference type="EMBL" id="UZAH01026075">
    <property type="protein sequence ID" value="VDO75187.1"/>
    <property type="molecule type" value="Genomic_DNA"/>
</dbReference>
<accession>A0A183FLK8</accession>
<gene>
    <name evidence="1" type="ORF">HPBE_LOCUS8162</name>
</gene>
<evidence type="ECO:0000313" key="1">
    <source>
        <dbReference type="EMBL" id="VDO75187.1"/>
    </source>
</evidence>
<dbReference type="OrthoDB" id="2019572at2759"/>
<dbReference type="PANTHER" id="PTHR46671:SF7">
    <property type="entry name" value="CORE-2_I-BRANCHING ENZYME"/>
    <property type="match status" value="1"/>
</dbReference>
<dbReference type="Proteomes" id="UP000050761">
    <property type="component" value="Unassembled WGS sequence"/>
</dbReference>
<accession>A0A3P7YTX4</accession>
<reference evidence="3" key="2">
    <citation type="submission" date="2019-09" db="UniProtKB">
        <authorList>
            <consortium name="WormBaseParasite"/>
        </authorList>
    </citation>
    <scope>IDENTIFICATION</scope>
</reference>